<feature type="binding site" evidence="3">
    <location>
        <position position="168"/>
    </location>
    <ligand>
        <name>a divalent metal cation</name>
        <dbReference type="ChEBI" id="CHEBI:60240"/>
    </ligand>
</feature>
<dbReference type="PANTHER" id="PTHR10907:SF65">
    <property type="entry name" value="ALDONOLACTONASE"/>
    <property type="match status" value="1"/>
</dbReference>
<proteinExistence type="evidence at transcript level"/>
<dbReference type="Pfam" id="PF08450">
    <property type="entry name" value="SGL"/>
    <property type="match status" value="1"/>
</dbReference>
<dbReference type="OrthoDB" id="423498at2759"/>
<feature type="binding site" evidence="3">
    <location>
        <position position="121"/>
    </location>
    <ligand>
        <name>substrate</name>
    </ligand>
</feature>
<accession>A9SRU4</accession>
<dbReference type="SUPFAM" id="SSF63829">
    <property type="entry name" value="Calcium-dependent phosphotriesterase"/>
    <property type="match status" value="1"/>
</dbReference>
<evidence type="ECO:0000313" key="5">
    <source>
        <dbReference type="EMBL" id="BCN86350.1"/>
    </source>
</evidence>
<sequence length="313" mass="34471">MASSTATKCEDGASAAKCCDLKVTTFYKAGALVGKGGIWDPPTKNYYYTDIQAKTIHKYHIPTGKRTDYNVGFQVGAMALTEDGEGLVLAYEDGFGMWSFKNEKFTVLANPYGVNSGWRMNDGACDSKGRFWAGRLFKTDESKPGEIYRLETDGKTATKVIDNICCTNGLLFSPNKKLLYCGDSTLKKIFVWDYDEESGTPSNRRLFLDTAPLFEGVPDGATIDDDGYLWVCFYDGQKLVSISPEAKVVCSIDMPVKRPTQPSWFGDNLDELLVTSASAGVDMNQFPLSGHVLHLSPGARGQLKAKYKYNPAH</sequence>
<comment type="similarity">
    <text evidence="1">Belongs to the SMP-30/CGR1 family.</text>
</comment>
<name>A9SRU4_PHYPA</name>
<dbReference type="GO" id="GO:0005509">
    <property type="term" value="F:calcium ion binding"/>
    <property type="evidence" value="ECO:0000318"/>
    <property type="project" value="GO_Central"/>
</dbReference>
<evidence type="ECO:0000313" key="7">
    <source>
        <dbReference type="EnsemblPlants" id="Pp3c19_3900V3.1"/>
    </source>
</evidence>
<dbReference type="OMA" id="KKPAMCA"/>
<dbReference type="HOGENOM" id="CLU_036110_3_1_1"/>
<evidence type="ECO:0000256" key="2">
    <source>
        <dbReference type="PIRSR" id="PIRSR605511-1"/>
    </source>
</evidence>
<protein>
    <submittedName>
        <fullName evidence="5">Aldonolactonase</fullName>
    </submittedName>
</protein>
<comment type="cofactor">
    <cofactor evidence="3">
        <name>Zn(2+)</name>
        <dbReference type="ChEBI" id="CHEBI:29105"/>
    </cofactor>
    <text evidence="3">Binds 1 divalent metal cation per subunit.</text>
</comment>
<reference evidence="7" key="4">
    <citation type="submission" date="2020-12" db="UniProtKB">
        <authorList>
            <consortium name="EnsemblPlants"/>
        </authorList>
    </citation>
    <scope>IDENTIFICATION</scope>
</reference>
<dbReference type="EnsemblPlants" id="Pp3c19_3900V3.1">
    <property type="protein sequence ID" value="Pp3c19_3900V3.1"/>
    <property type="gene ID" value="Pp3c19_3900"/>
</dbReference>
<reference evidence="6 8" key="1">
    <citation type="journal article" date="2008" name="Science">
        <title>The Physcomitrella genome reveals evolutionary insights into the conquest of land by plants.</title>
        <authorList>
            <person name="Rensing S."/>
            <person name="Lang D."/>
            <person name="Zimmer A."/>
            <person name="Terry A."/>
            <person name="Salamov A."/>
            <person name="Shapiro H."/>
            <person name="Nishiyama T."/>
            <person name="Perroud P.-F."/>
            <person name="Lindquist E."/>
            <person name="Kamisugi Y."/>
            <person name="Tanahashi T."/>
            <person name="Sakakibara K."/>
            <person name="Fujita T."/>
            <person name="Oishi K."/>
            <person name="Shin-I T."/>
            <person name="Kuroki Y."/>
            <person name="Toyoda A."/>
            <person name="Suzuki Y."/>
            <person name="Hashimoto A."/>
            <person name="Yamaguchi K."/>
            <person name="Sugano A."/>
            <person name="Kohara Y."/>
            <person name="Fujiyama A."/>
            <person name="Anterola A."/>
            <person name="Aoki S."/>
            <person name="Ashton N."/>
            <person name="Barbazuk W.B."/>
            <person name="Barker E."/>
            <person name="Bennetzen J."/>
            <person name="Bezanilla M."/>
            <person name="Blankenship R."/>
            <person name="Cho S.H."/>
            <person name="Dutcher S."/>
            <person name="Estelle M."/>
            <person name="Fawcett J.A."/>
            <person name="Gundlach H."/>
            <person name="Hanada K."/>
            <person name="Heyl A."/>
            <person name="Hicks K.A."/>
            <person name="Hugh J."/>
            <person name="Lohr M."/>
            <person name="Mayer K."/>
            <person name="Melkozernov A."/>
            <person name="Murata T."/>
            <person name="Nelson D."/>
            <person name="Pils B."/>
            <person name="Prigge M."/>
            <person name="Reiss B."/>
            <person name="Renner T."/>
            <person name="Rombauts S."/>
            <person name="Rushton P."/>
            <person name="Sanderfoot A."/>
            <person name="Schween G."/>
            <person name="Shiu S.-H."/>
            <person name="Stueber K."/>
            <person name="Theodoulou F.L."/>
            <person name="Tu H."/>
            <person name="Van de Peer Y."/>
            <person name="Verrier P.J."/>
            <person name="Waters E."/>
            <person name="Wood A."/>
            <person name="Yang L."/>
            <person name="Cove D."/>
            <person name="Cuming A."/>
            <person name="Hasebe M."/>
            <person name="Lucas S."/>
            <person name="Mishler D.B."/>
            <person name="Reski R."/>
            <person name="Grigoriev I."/>
            <person name="Quatrano R.S."/>
            <person name="Boore J.L."/>
        </authorList>
    </citation>
    <scope>NUCLEOTIDE SEQUENCE [LARGE SCALE GENOMIC DNA]</scope>
    <source>
        <strain evidence="7 8">cv. Gransden 2004</strain>
    </source>
</reference>
<dbReference type="EnsemblPlants" id="Pp3c19_3900V3.2">
    <property type="protein sequence ID" value="Pp3c19_3900V3.2"/>
    <property type="gene ID" value="Pp3c19_3900"/>
</dbReference>
<dbReference type="AlphaFoldDB" id="A9SRU4"/>
<gene>
    <name evidence="5" type="primary">ALase2</name>
    <name evidence="7" type="synonym">LOC112296142</name>
    <name evidence="6" type="ORF">PHYPA_023653</name>
</gene>
<dbReference type="Gene3D" id="2.120.10.30">
    <property type="entry name" value="TolB, C-terminal domain"/>
    <property type="match status" value="1"/>
</dbReference>
<organism evidence="6">
    <name type="scientific">Physcomitrium patens</name>
    <name type="common">Spreading-leaved earth moss</name>
    <name type="synonym">Physcomitrella patens</name>
    <dbReference type="NCBI Taxonomy" id="3218"/>
    <lineage>
        <taxon>Eukaryota</taxon>
        <taxon>Viridiplantae</taxon>
        <taxon>Streptophyta</taxon>
        <taxon>Embryophyta</taxon>
        <taxon>Bryophyta</taxon>
        <taxon>Bryophytina</taxon>
        <taxon>Bryopsida</taxon>
        <taxon>Funariidae</taxon>
        <taxon>Funariales</taxon>
        <taxon>Funariaceae</taxon>
        <taxon>Physcomitrium</taxon>
    </lineage>
</organism>
<dbReference type="PaxDb" id="3218-PP1S109_249V6.1"/>
<dbReference type="Gramene" id="Pp3c19_3900V3.2">
    <property type="protein sequence ID" value="Pp3c19_3900V3.2"/>
    <property type="gene ID" value="Pp3c19_3900"/>
</dbReference>
<evidence type="ECO:0000313" key="6">
    <source>
        <dbReference type="EMBL" id="PNR33837.1"/>
    </source>
</evidence>
<evidence type="ECO:0000259" key="4">
    <source>
        <dbReference type="Pfam" id="PF08450"/>
    </source>
</evidence>
<evidence type="ECO:0000313" key="8">
    <source>
        <dbReference type="Proteomes" id="UP000006727"/>
    </source>
</evidence>
<dbReference type="PRINTS" id="PR01790">
    <property type="entry name" value="SMP30FAMILY"/>
</dbReference>
<dbReference type="GO" id="GO:0004341">
    <property type="term" value="F:gluconolactonase activity"/>
    <property type="evidence" value="ECO:0000318"/>
    <property type="project" value="GO_Central"/>
</dbReference>
<dbReference type="InterPro" id="IPR011042">
    <property type="entry name" value="6-blade_b-propeller_TolB-like"/>
</dbReference>
<dbReference type="Gramene" id="Pp3c19_3900V3.1">
    <property type="protein sequence ID" value="Pp3c19_3900V3.1"/>
    <property type="gene ID" value="Pp3c19_3900"/>
</dbReference>
<keyword evidence="3" id="KW-0479">Metal-binding</keyword>
<keyword evidence="3" id="KW-0862">Zinc</keyword>
<dbReference type="InterPro" id="IPR005511">
    <property type="entry name" value="SMP-30"/>
</dbReference>
<feature type="active site" description="Proton donor/acceptor" evidence="2">
    <location>
        <position position="219"/>
    </location>
</feature>
<evidence type="ECO:0000256" key="1">
    <source>
        <dbReference type="ARBA" id="ARBA00008853"/>
    </source>
</evidence>
<dbReference type="EMBL" id="LC594554">
    <property type="protein sequence ID" value="BCN86350.1"/>
    <property type="molecule type" value="mRNA"/>
</dbReference>
<reference evidence="5" key="3">
    <citation type="submission" date="2020-11" db="EMBL/GenBank/DDBJ databases">
        <title>Functional evaluation of two possible ascorbate biosynthesis pathways in the moss Physcomitrella patens.</title>
        <authorList>
            <person name="Ishikawa T."/>
            <person name="Sodeyama T."/>
            <person name="Nishikawa H."/>
            <person name="Harai K."/>
            <person name="Takeshima D."/>
            <person name="Sawa Y."/>
            <person name="Maruta T."/>
        </authorList>
    </citation>
    <scope>NUCLEOTIDE SEQUENCE</scope>
    <source>
        <tissue evidence="5">Protonema</tissue>
    </source>
</reference>
<dbReference type="eggNOG" id="KOG4499">
    <property type="taxonomic scope" value="Eukaryota"/>
</dbReference>
<keyword evidence="8" id="KW-1185">Reference proteome</keyword>
<feature type="binding site" evidence="3">
    <location>
        <position position="119"/>
    </location>
    <ligand>
        <name>substrate</name>
    </ligand>
</feature>
<dbReference type="InterPro" id="IPR013658">
    <property type="entry name" value="SGL"/>
</dbReference>
<reference evidence="6 8" key="2">
    <citation type="journal article" date="2018" name="Plant J.">
        <title>The Physcomitrella patens chromosome-scale assembly reveals moss genome structure and evolution.</title>
        <authorList>
            <person name="Lang D."/>
            <person name="Ullrich K.K."/>
            <person name="Murat F."/>
            <person name="Fuchs J."/>
            <person name="Jenkins J."/>
            <person name="Haas F.B."/>
            <person name="Piednoel M."/>
            <person name="Gundlach H."/>
            <person name="Van Bel M."/>
            <person name="Meyberg R."/>
            <person name="Vives C."/>
            <person name="Morata J."/>
            <person name="Symeonidi A."/>
            <person name="Hiss M."/>
            <person name="Muchero W."/>
            <person name="Kamisugi Y."/>
            <person name="Saleh O."/>
            <person name="Blanc G."/>
            <person name="Decker E.L."/>
            <person name="van Gessel N."/>
            <person name="Grimwood J."/>
            <person name="Hayes R.D."/>
            <person name="Graham S.W."/>
            <person name="Gunter L.E."/>
            <person name="McDaniel S.F."/>
            <person name="Hoernstein S.N.W."/>
            <person name="Larsson A."/>
            <person name="Li F.W."/>
            <person name="Perroud P.F."/>
            <person name="Phillips J."/>
            <person name="Ranjan P."/>
            <person name="Rokshar D.S."/>
            <person name="Rothfels C.J."/>
            <person name="Schneider L."/>
            <person name="Shu S."/>
            <person name="Stevenson D.W."/>
            <person name="Thummler F."/>
            <person name="Tillich M."/>
            <person name="Villarreal Aguilar J.C."/>
            <person name="Widiez T."/>
            <person name="Wong G.K."/>
            <person name="Wymore A."/>
            <person name="Zhang Y."/>
            <person name="Zimmer A.D."/>
            <person name="Quatrano R.S."/>
            <person name="Mayer K.F.X."/>
            <person name="Goodstein D."/>
            <person name="Casacuberta J.M."/>
            <person name="Vandepoele K."/>
            <person name="Reski R."/>
            <person name="Cuming A.C."/>
            <person name="Tuskan G.A."/>
            <person name="Maumus F."/>
            <person name="Salse J."/>
            <person name="Schmutz J."/>
            <person name="Rensing S.A."/>
        </authorList>
    </citation>
    <scope>NUCLEOTIDE SEQUENCE [LARGE SCALE GENOMIC DNA]</scope>
    <source>
        <strain evidence="7 8">cv. Gransden 2004</strain>
    </source>
</reference>
<dbReference type="Proteomes" id="UP000006727">
    <property type="component" value="Chromosome 19"/>
</dbReference>
<feature type="binding site" evidence="3">
    <location>
        <position position="219"/>
    </location>
    <ligand>
        <name>a divalent metal cation</name>
        <dbReference type="ChEBI" id="CHEBI:60240"/>
    </ligand>
</feature>
<dbReference type="STRING" id="3218.A9SRU4"/>
<feature type="domain" description="SMP-30/Gluconolactonase/LRE-like region" evidence="4">
    <location>
        <begin position="34"/>
        <end position="278"/>
    </location>
</feature>
<dbReference type="GO" id="GO:0019853">
    <property type="term" value="P:L-ascorbic acid biosynthetic process"/>
    <property type="evidence" value="ECO:0000318"/>
    <property type="project" value="GO_Central"/>
</dbReference>
<dbReference type="EMBL" id="ABEU02000019">
    <property type="protein sequence ID" value="PNR33837.1"/>
    <property type="molecule type" value="Genomic_DNA"/>
</dbReference>
<evidence type="ECO:0000256" key="3">
    <source>
        <dbReference type="PIRSR" id="PIRSR605511-2"/>
    </source>
</evidence>
<dbReference type="PANTHER" id="PTHR10907">
    <property type="entry name" value="REGUCALCIN"/>
    <property type="match status" value="1"/>
</dbReference>